<protein>
    <submittedName>
        <fullName evidence="2">Gliding motility lipoprotein GldH</fullName>
    </submittedName>
</protein>
<evidence type="ECO:0000313" key="2">
    <source>
        <dbReference type="EMBL" id="HJA86735.1"/>
    </source>
</evidence>
<comment type="caution">
    <text evidence="2">The sequence shown here is derived from an EMBL/GenBank/DDBJ whole genome shotgun (WGS) entry which is preliminary data.</text>
</comment>
<dbReference type="PROSITE" id="PS51257">
    <property type="entry name" value="PROKAR_LIPOPROTEIN"/>
    <property type="match status" value="1"/>
</dbReference>
<organism evidence="2 3">
    <name type="scientific">Candidatus Bacteroides avicola</name>
    <dbReference type="NCBI Taxonomy" id="2838468"/>
    <lineage>
        <taxon>Bacteria</taxon>
        <taxon>Pseudomonadati</taxon>
        <taxon>Bacteroidota</taxon>
        <taxon>Bacteroidia</taxon>
        <taxon>Bacteroidales</taxon>
        <taxon>Bacteroidaceae</taxon>
        <taxon>Bacteroides</taxon>
    </lineage>
</organism>
<keyword evidence="2" id="KW-0449">Lipoprotein</keyword>
<evidence type="ECO:0000256" key="1">
    <source>
        <dbReference type="SAM" id="SignalP"/>
    </source>
</evidence>
<dbReference type="EMBL" id="DWZI01000056">
    <property type="protein sequence ID" value="HJA86735.1"/>
    <property type="molecule type" value="Genomic_DNA"/>
</dbReference>
<reference evidence="2" key="2">
    <citation type="submission" date="2021-04" db="EMBL/GenBank/DDBJ databases">
        <authorList>
            <person name="Gilroy R."/>
        </authorList>
    </citation>
    <scope>NUCLEOTIDE SEQUENCE</scope>
    <source>
        <strain evidence="2">ChiHjej12B11-9795</strain>
    </source>
</reference>
<dbReference type="InterPro" id="IPR020018">
    <property type="entry name" value="Motility-assoc_lipoprot_GldH"/>
</dbReference>
<proteinExistence type="predicted"/>
<gene>
    <name evidence="2" type="ORF">H9950_11225</name>
</gene>
<reference evidence="2" key="1">
    <citation type="journal article" date="2021" name="PeerJ">
        <title>Extensive microbial diversity within the chicken gut microbiome revealed by metagenomics and culture.</title>
        <authorList>
            <person name="Gilroy R."/>
            <person name="Ravi A."/>
            <person name="Getino M."/>
            <person name="Pursley I."/>
            <person name="Horton D.L."/>
            <person name="Alikhan N.F."/>
            <person name="Baker D."/>
            <person name="Gharbi K."/>
            <person name="Hall N."/>
            <person name="Watson M."/>
            <person name="Adriaenssens E.M."/>
            <person name="Foster-Nyarko E."/>
            <person name="Jarju S."/>
            <person name="Secka A."/>
            <person name="Antonio M."/>
            <person name="Oren A."/>
            <person name="Chaudhuri R.R."/>
            <person name="La Ragione R."/>
            <person name="Hildebrand F."/>
            <person name="Pallen M.J."/>
        </authorList>
    </citation>
    <scope>NUCLEOTIDE SEQUENCE</scope>
    <source>
        <strain evidence="2">ChiHjej12B11-9795</strain>
    </source>
</reference>
<name>A0A9D2KXB8_9BACE</name>
<dbReference type="Pfam" id="PF14109">
    <property type="entry name" value="GldH_lipo"/>
    <property type="match status" value="1"/>
</dbReference>
<dbReference type="NCBIfam" id="TIGR03511">
    <property type="entry name" value="GldH_lipo"/>
    <property type="match status" value="1"/>
</dbReference>
<sequence length="157" mass="17162">MRLHKLKKLLTVMPAALLLGACEPHVLYHAYRPLPKAEWGRTDTLRFEAVLPDPTATFRLSVELRHRTAFPYRTLPVRFTLAVPGRLPVCDTLQIPVADAEGNWFGLGWGDLRVSTSPAVDLPPGIGDTCRICLTSALPDSLLPGVNDVGVKIADGE</sequence>
<feature type="chain" id="PRO_5039479419" evidence="1">
    <location>
        <begin position="22"/>
        <end position="157"/>
    </location>
</feature>
<dbReference type="Proteomes" id="UP000823862">
    <property type="component" value="Unassembled WGS sequence"/>
</dbReference>
<accession>A0A9D2KXB8</accession>
<feature type="signal peptide" evidence="1">
    <location>
        <begin position="1"/>
        <end position="21"/>
    </location>
</feature>
<dbReference type="AlphaFoldDB" id="A0A9D2KXB8"/>
<evidence type="ECO:0000313" key="3">
    <source>
        <dbReference type="Proteomes" id="UP000823862"/>
    </source>
</evidence>
<keyword evidence="1" id="KW-0732">Signal</keyword>